<organism evidence="8 9">
    <name type="scientific">Aceticella autotrophica</name>
    <dbReference type="NCBI Taxonomy" id="2755338"/>
    <lineage>
        <taxon>Bacteria</taxon>
        <taxon>Bacillati</taxon>
        <taxon>Bacillota</taxon>
        <taxon>Clostridia</taxon>
        <taxon>Thermoanaerobacterales</taxon>
        <taxon>Thermoanaerobacteraceae</taxon>
        <taxon>Aceticella</taxon>
    </lineage>
</organism>
<feature type="transmembrane region" description="Helical" evidence="6">
    <location>
        <begin position="233"/>
        <end position="254"/>
    </location>
</feature>
<keyword evidence="9" id="KW-1185">Reference proteome</keyword>
<gene>
    <name evidence="8" type="ORF">ACETAC_01365</name>
</gene>
<feature type="transmembrane region" description="Helical" evidence="6">
    <location>
        <begin position="86"/>
        <end position="107"/>
    </location>
</feature>
<dbReference type="KEGG" id="aaut:ACETAC_01365"/>
<feature type="domain" description="Type II secretion system protein GspF" evidence="7">
    <location>
        <begin position="125"/>
        <end position="248"/>
    </location>
</feature>
<protein>
    <submittedName>
        <fullName evidence="8">Type II secretion system F family protein</fullName>
    </submittedName>
</protein>
<keyword evidence="2" id="KW-1003">Cell membrane</keyword>
<dbReference type="RefSeq" id="WP_284680294.1">
    <property type="nucleotide sequence ID" value="NZ_CP060096.1"/>
</dbReference>
<name>A0A975AW61_9THEO</name>
<feature type="transmembrane region" description="Helical" evidence="6">
    <location>
        <begin position="6"/>
        <end position="23"/>
    </location>
</feature>
<comment type="subcellular location">
    <subcellularLocation>
        <location evidence="1">Cell membrane</location>
        <topology evidence="1">Multi-pass membrane protein</topology>
    </subcellularLocation>
</comment>
<dbReference type="Proteomes" id="UP000671913">
    <property type="component" value="Chromosome"/>
</dbReference>
<sequence>MIILFSALVFLLVLFASFFFIGFKNKNPVEERYDKPVKRSFSFNLKKLWNWSDICPVSFDTIFTIDIFITGLFFACIMFFLNNILISILAAITVFATAPTLIINILVKRKINKFKKKLEFAISIVISSLEVGMPLFKALKESSQFAEEPLKSEFSRMSVEIEGGIPATKAFQGLYERFPCRESSDINDAMELYETVGGAKSVDLLRTLLVNLQETMTVNSQVQQYTKGAKTSVVMMACVPVAFSIIMILVAPDLYSVLWTTTSGKITLAFCIGLFIFGVWVIWSIISNIEEL</sequence>
<evidence type="ECO:0000256" key="5">
    <source>
        <dbReference type="ARBA" id="ARBA00023136"/>
    </source>
</evidence>
<feature type="transmembrane region" description="Helical" evidence="6">
    <location>
        <begin position="57"/>
        <end position="80"/>
    </location>
</feature>
<evidence type="ECO:0000259" key="7">
    <source>
        <dbReference type="Pfam" id="PF00482"/>
    </source>
</evidence>
<evidence type="ECO:0000256" key="2">
    <source>
        <dbReference type="ARBA" id="ARBA00022475"/>
    </source>
</evidence>
<dbReference type="PANTHER" id="PTHR35007:SF1">
    <property type="entry name" value="PILUS ASSEMBLY PROTEIN"/>
    <property type="match status" value="1"/>
</dbReference>
<dbReference type="PANTHER" id="PTHR35007">
    <property type="entry name" value="INTEGRAL MEMBRANE PROTEIN-RELATED"/>
    <property type="match status" value="1"/>
</dbReference>
<dbReference type="InterPro" id="IPR018076">
    <property type="entry name" value="T2SS_GspF_dom"/>
</dbReference>
<dbReference type="GO" id="GO:0005886">
    <property type="term" value="C:plasma membrane"/>
    <property type="evidence" value="ECO:0007669"/>
    <property type="project" value="UniProtKB-SubCell"/>
</dbReference>
<keyword evidence="3 6" id="KW-0812">Transmembrane</keyword>
<reference evidence="8" key="1">
    <citation type="submission" date="2020-08" db="EMBL/GenBank/DDBJ databases">
        <title>Genomic insights into the carbon and energy metabolism of the first obligate autotrophic acetogenic bacterium Aceticella autotrophica gen. nov., sp. nov.</title>
        <authorList>
            <person name="Toshchakov S.V."/>
            <person name="Elcheninov A.G."/>
            <person name="Kublanov I.V."/>
            <person name="Frolov E.N."/>
            <person name="Lebedinsky A.V."/>
        </authorList>
    </citation>
    <scope>NUCLEOTIDE SEQUENCE</scope>
    <source>
        <strain evidence="8">3443-3Ac</strain>
    </source>
</reference>
<evidence type="ECO:0000313" key="9">
    <source>
        <dbReference type="Proteomes" id="UP000671913"/>
    </source>
</evidence>
<accession>A0A975AW61</accession>
<evidence type="ECO:0000256" key="3">
    <source>
        <dbReference type="ARBA" id="ARBA00022692"/>
    </source>
</evidence>
<feature type="transmembrane region" description="Helical" evidence="6">
    <location>
        <begin position="266"/>
        <end position="286"/>
    </location>
</feature>
<evidence type="ECO:0000256" key="1">
    <source>
        <dbReference type="ARBA" id="ARBA00004651"/>
    </source>
</evidence>
<proteinExistence type="predicted"/>
<dbReference type="Pfam" id="PF00482">
    <property type="entry name" value="T2SSF"/>
    <property type="match status" value="1"/>
</dbReference>
<evidence type="ECO:0000313" key="8">
    <source>
        <dbReference type="EMBL" id="QSZ27592.1"/>
    </source>
</evidence>
<dbReference type="AlphaFoldDB" id="A0A975AW61"/>
<dbReference type="EMBL" id="CP060096">
    <property type="protein sequence ID" value="QSZ27592.1"/>
    <property type="molecule type" value="Genomic_DNA"/>
</dbReference>
<keyword evidence="5 6" id="KW-0472">Membrane</keyword>
<evidence type="ECO:0000256" key="4">
    <source>
        <dbReference type="ARBA" id="ARBA00022989"/>
    </source>
</evidence>
<keyword evidence="4 6" id="KW-1133">Transmembrane helix</keyword>
<evidence type="ECO:0000256" key="6">
    <source>
        <dbReference type="SAM" id="Phobius"/>
    </source>
</evidence>